<evidence type="ECO:0000313" key="3">
    <source>
        <dbReference type="Proteomes" id="UP000182284"/>
    </source>
</evidence>
<accession>A0A1G7I0R4</accession>
<reference evidence="2 3" key="1">
    <citation type="submission" date="2016-10" db="EMBL/GenBank/DDBJ databases">
        <authorList>
            <person name="de Groot N.N."/>
        </authorList>
    </citation>
    <scope>NUCLEOTIDE SEQUENCE [LARGE SCALE GENOMIC DNA]</scope>
    <source>
        <strain evidence="2 3">DSM 27375</strain>
    </source>
</reference>
<proteinExistence type="predicted"/>
<dbReference type="Pfam" id="PF09836">
    <property type="entry name" value="DUF2063"/>
    <property type="match status" value="1"/>
</dbReference>
<name>A0A1G7I0R4_9RHOB</name>
<dbReference type="AlphaFoldDB" id="A0A1G7I0R4"/>
<dbReference type="InterPro" id="IPR044922">
    <property type="entry name" value="DUF2063_N_sf"/>
</dbReference>
<dbReference type="Gene3D" id="1.10.150.690">
    <property type="entry name" value="DUF2063"/>
    <property type="match status" value="1"/>
</dbReference>
<dbReference type="EMBL" id="FNBL01000002">
    <property type="protein sequence ID" value="SDF06228.1"/>
    <property type="molecule type" value="Genomic_DNA"/>
</dbReference>
<dbReference type="RefSeq" id="WP_074641797.1">
    <property type="nucleotide sequence ID" value="NZ_FNBL01000002.1"/>
</dbReference>
<dbReference type="GO" id="GO:0003677">
    <property type="term" value="F:DNA binding"/>
    <property type="evidence" value="ECO:0007669"/>
    <property type="project" value="UniProtKB-KW"/>
</dbReference>
<dbReference type="OrthoDB" id="4146344at2"/>
<evidence type="ECO:0000259" key="1">
    <source>
        <dbReference type="Pfam" id="PF09836"/>
    </source>
</evidence>
<dbReference type="InterPro" id="IPR018640">
    <property type="entry name" value="DUF2063"/>
</dbReference>
<gene>
    <name evidence="2" type="ORF">SAMN04488117_102150</name>
</gene>
<protein>
    <submittedName>
        <fullName evidence="2">Putative DNA-binding domain-containing protein</fullName>
    </submittedName>
</protein>
<evidence type="ECO:0000313" key="2">
    <source>
        <dbReference type="EMBL" id="SDF06228.1"/>
    </source>
</evidence>
<dbReference type="Proteomes" id="UP000182284">
    <property type="component" value="Unassembled WGS sequence"/>
</dbReference>
<keyword evidence="2" id="KW-0238">DNA-binding</keyword>
<sequence length="243" mass="25408">MTQSAFIAAVLDPDAPIPMGLTDASDRPVAARFNVYRNNVAVSLKEALSSGFPAIKSLLGAAFFDAMTGVYLRAHPPKSPRLALYGETFPEFLAGFEPVRHLPYLPDVARLEYALRQSYHAADATVLTAEALQHPEAFTRPLRLAPSVFWIESASPVTQIHAAALGGSNPTGGAEDALITRAGFDPVATGFPPGTSAVLTALNAGTPLSEALNFAPGALDLSAFLCALLTGGALTLPQDTAHV</sequence>
<organism evidence="2 3">
    <name type="scientific">Celeribacter baekdonensis</name>
    <dbReference type="NCBI Taxonomy" id="875171"/>
    <lineage>
        <taxon>Bacteria</taxon>
        <taxon>Pseudomonadati</taxon>
        <taxon>Pseudomonadota</taxon>
        <taxon>Alphaproteobacteria</taxon>
        <taxon>Rhodobacterales</taxon>
        <taxon>Roseobacteraceae</taxon>
        <taxon>Celeribacter</taxon>
    </lineage>
</organism>
<feature type="domain" description="Putative DNA-binding" evidence="1">
    <location>
        <begin position="2"/>
        <end position="93"/>
    </location>
</feature>